<accession>A0A3D8YHW6</accession>
<evidence type="ECO:0000313" key="4">
    <source>
        <dbReference type="EMBL" id="REA64107.1"/>
    </source>
</evidence>
<dbReference type="InterPro" id="IPR050832">
    <property type="entry name" value="Bact_Acetyltransf"/>
</dbReference>
<dbReference type="Gene3D" id="3.40.630.30">
    <property type="match status" value="1"/>
</dbReference>
<evidence type="ECO:0000259" key="3">
    <source>
        <dbReference type="PROSITE" id="PS51186"/>
    </source>
</evidence>
<keyword evidence="2" id="KW-0012">Acyltransferase</keyword>
<reference evidence="4 5" key="1">
    <citation type="submission" date="2018-07" db="EMBL/GenBank/DDBJ databases">
        <title>Dyadobacter roseus sp. nov., isolated from rose rhizosphere soil.</title>
        <authorList>
            <person name="Chen L."/>
        </authorList>
    </citation>
    <scope>NUCLEOTIDE SEQUENCE [LARGE SCALE GENOMIC DNA]</scope>
    <source>
        <strain evidence="4 5">RS19</strain>
    </source>
</reference>
<dbReference type="PANTHER" id="PTHR43877">
    <property type="entry name" value="AMINOALKYLPHOSPHONATE N-ACETYLTRANSFERASE-RELATED-RELATED"/>
    <property type="match status" value="1"/>
</dbReference>
<keyword evidence="1 4" id="KW-0808">Transferase</keyword>
<organism evidence="4 5">
    <name type="scientific">Dyadobacter luteus</name>
    <dbReference type="NCBI Taxonomy" id="2259619"/>
    <lineage>
        <taxon>Bacteria</taxon>
        <taxon>Pseudomonadati</taxon>
        <taxon>Bacteroidota</taxon>
        <taxon>Cytophagia</taxon>
        <taxon>Cytophagales</taxon>
        <taxon>Spirosomataceae</taxon>
        <taxon>Dyadobacter</taxon>
    </lineage>
</organism>
<dbReference type="PROSITE" id="PS51186">
    <property type="entry name" value="GNAT"/>
    <property type="match status" value="1"/>
</dbReference>
<keyword evidence="5" id="KW-1185">Reference proteome</keyword>
<dbReference type="PANTHER" id="PTHR43877:SF2">
    <property type="entry name" value="AMINOALKYLPHOSPHONATE N-ACETYLTRANSFERASE-RELATED"/>
    <property type="match status" value="1"/>
</dbReference>
<feature type="domain" description="N-acetyltransferase" evidence="3">
    <location>
        <begin position="3"/>
        <end position="161"/>
    </location>
</feature>
<dbReference type="GO" id="GO:0016747">
    <property type="term" value="F:acyltransferase activity, transferring groups other than amino-acyl groups"/>
    <property type="evidence" value="ECO:0007669"/>
    <property type="project" value="InterPro"/>
</dbReference>
<dbReference type="SUPFAM" id="SSF55729">
    <property type="entry name" value="Acyl-CoA N-acyltransferases (Nat)"/>
    <property type="match status" value="1"/>
</dbReference>
<dbReference type="AlphaFoldDB" id="A0A3D8YHW6"/>
<proteinExistence type="predicted"/>
<dbReference type="InterPro" id="IPR016181">
    <property type="entry name" value="Acyl_CoA_acyltransferase"/>
</dbReference>
<dbReference type="InterPro" id="IPR000182">
    <property type="entry name" value="GNAT_dom"/>
</dbReference>
<evidence type="ECO:0000313" key="5">
    <source>
        <dbReference type="Proteomes" id="UP000256373"/>
    </source>
</evidence>
<name>A0A3D8YHW6_9BACT</name>
<evidence type="ECO:0000256" key="1">
    <source>
        <dbReference type="ARBA" id="ARBA00022679"/>
    </source>
</evidence>
<dbReference type="EMBL" id="QNUL01000001">
    <property type="protein sequence ID" value="REA64107.1"/>
    <property type="molecule type" value="Genomic_DNA"/>
</dbReference>
<protein>
    <submittedName>
        <fullName evidence="4">GNAT family N-acetyltransferase</fullName>
    </submittedName>
</protein>
<dbReference type="OrthoDB" id="5419426at2"/>
<sequence>MQIEIREIVETDNKALADIIRNTLLEFNAAKPGTVYYDESTDHLSDLFQKKNSVYYVALIDGKLVGGAGLYPTTGLPDDTVELVKMYLLPEARGLGLGKKMILKSLDTASSLGYSRVYLETMAELSAAVQTYLHLGFRSLPEPLGNSGHHSCEIWMLKDLKS</sequence>
<dbReference type="CDD" id="cd04301">
    <property type="entry name" value="NAT_SF"/>
    <property type="match status" value="1"/>
</dbReference>
<dbReference type="Proteomes" id="UP000256373">
    <property type="component" value="Unassembled WGS sequence"/>
</dbReference>
<dbReference type="Pfam" id="PF00583">
    <property type="entry name" value="Acetyltransf_1"/>
    <property type="match status" value="1"/>
</dbReference>
<dbReference type="RefSeq" id="WP_115828715.1">
    <property type="nucleotide sequence ID" value="NZ_QNUL01000001.1"/>
</dbReference>
<evidence type="ECO:0000256" key="2">
    <source>
        <dbReference type="ARBA" id="ARBA00023315"/>
    </source>
</evidence>
<comment type="caution">
    <text evidence="4">The sequence shown here is derived from an EMBL/GenBank/DDBJ whole genome shotgun (WGS) entry which is preliminary data.</text>
</comment>
<gene>
    <name evidence="4" type="ORF">DSL64_00695</name>
</gene>